<dbReference type="InterPro" id="IPR002842">
    <property type="entry name" value="ATPase_V1_Esu"/>
</dbReference>
<feature type="coiled-coil region" evidence="4">
    <location>
        <begin position="27"/>
        <end position="100"/>
    </location>
</feature>
<evidence type="ECO:0000256" key="4">
    <source>
        <dbReference type="SAM" id="Coils"/>
    </source>
</evidence>
<evidence type="ECO:0000256" key="1">
    <source>
        <dbReference type="ARBA" id="ARBA00005901"/>
    </source>
</evidence>
<dbReference type="InterPro" id="IPR038495">
    <property type="entry name" value="ATPase_E_C"/>
</dbReference>
<dbReference type="Proteomes" id="UP000095743">
    <property type="component" value="Chromosome"/>
</dbReference>
<dbReference type="STRING" id="1424294.Gferi_11225"/>
<evidence type="ECO:0000256" key="3">
    <source>
        <dbReference type="ARBA" id="ARBA00023065"/>
    </source>
</evidence>
<dbReference type="Gene3D" id="3.30.2320.30">
    <property type="entry name" value="ATP synthase, E subunit, C-terminal"/>
    <property type="match status" value="1"/>
</dbReference>
<comment type="similarity">
    <text evidence="1">Belongs to the V-ATPase E subunit family.</text>
</comment>
<name>A0A1D8GGR6_9FIRM</name>
<keyword evidence="3" id="KW-0406">Ion transport</keyword>
<proteinExistence type="inferred from homology"/>
<reference evidence="5 6" key="1">
    <citation type="submission" date="2016-09" db="EMBL/GenBank/DDBJ databases">
        <title>Genomic analysis reveals versatility of anaerobic energy metabolism of Geosporobacter ferrireducens IRF9 of phylum Firmicutes.</title>
        <authorList>
            <person name="Kim S.-J."/>
        </authorList>
    </citation>
    <scope>NUCLEOTIDE SEQUENCE [LARGE SCALE GENOMIC DNA]</scope>
    <source>
        <strain evidence="5 6">IRF9</strain>
    </source>
</reference>
<dbReference type="Pfam" id="PF01991">
    <property type="entry name" value="vATP-synt_E"/>
    <property type="match status" value="1"/>
</dbReference>
<dbReference type="GO" id="GO:0033178">
    <property type="term" value="C:proton-transporting two-sector ATPase complex, catalytic domain"/>
    <property type="evidence" value="ECO:0007669"/>
    <property type="project" value="InterPro"/>
</dbReference>
<keyword evidence="4" id="KW-0175">Coiled coil</keyword>
<dbReference type="SUPFAM" id="SSF160527">
    <property type="entry name" value="V-type ATPase subunit E-like"/>
    <property type="match status" value="1"/>
</dbReference>
<evidence type="ECO:0000313" key="5">
    <source>
        <dbReference type="EMBL" id="AOT70111.1"/>
    </source>
</evidence>
<dbReference type="AlphaFoldDB" id="A0A1D8GGR6"/>
<keyword evidence="2" id="KW-0813">Transport</keyword>
<accession>A0A1D8GGR6</accession>
<sequence length="213" mass="24768">MITIEEKLNVFTKLVFERIQEESSYLLKEMENKNQQMIQEQQEKLKLQSEKLIQEMALKGETKKNQMVAKANMDRKIKILEKKQQLLHRLLQELQDKALDFTTTSAYDDFFKKTLGEVLGQLKGEEEILLYIREADLGRYRGIIGETMDAFGLQQEQYSLLPAEETILGGMIALNGTHRMRIDASLLALLRDHEKKVGQLLYHALEKEGEHNE</sequence>
<dbReference type="OrthoDB" id="1725377at2"/>
<dbReference type="RefSeq" id="WP_069976481.1">
    <property type="nucleotide sequence ID" value="NZ_CP017269.1"/>
</dbReference>
<keyword evidence="6" id="KW-1185">Reference proteome</keyword>
<evidence type="ECO:0000313" key="6">
    <source>
        <dbReference type="Proteomes" id="UP000095743"/>
    </source>
</evidence>
<protein>
    <recommendedName>
        <fullName evidence="7">ATPase</fullName>
    </recommendedName>
</protein>
<dbReference type="KEGG" id="gfe:Gferi_11225"/>
<dbReference type="GO" id="GO:0046961">
    <property type="term" value="F:proton-transporting ATPase activity, rotational mechanism"/>
    <property type="evidence" value="ECO:0007669"/>
    <property type="project" value="InterPro"/>
</dbReference>
<gene>
    <name evidence="5" type="ORF">Gferi_11225</name>
</gene>
<evidence type="ECO:0008006" key="7">
    <source>
        <dbReference type="Google" id="ProtNLM"/>
    </source>
</evidence>
<dbReference type="EMBL" id="CP017269">
    <property type="protein sequence ID" value="AOT70111.1"/>
    <property type="molecule type" value="Genomic_DNA"/>
</dbReference>
<organism evidence="5 6">
    <name type="scientific">Geosporobacter ferrireducens</name>
    <dbReference type="NCBI Taxonomy" id="1424294"/>
    <lineage>
        <taxon>Bacteria</taxon>
        <taxon>Bacillati</taxon>
        <taxon>Bacillota</taxon>
        <taxon>Clostridia</taxon>
        <taxon>Peptostreptococcales</taxon>
        <taxon>Thermotaleaceae</taxon>
        <taxon>Geosporobacter</taxon>
    </lineage>
</organism>
<evidence type="ECO:0000256" key="2">
    <source>
        <dbReference type="ARBA" id="ARBA00022448"/>
    </source>
</evidence>